<feature type="coiled-coil region" evidence="1">
    <location>
        <begin position="631"/>
        <end position="691"/>
    </location>
</feature>
<gene>
    <name evidence="2" type="ORF">C4617_03250</name>
</gene>
<keyword evidence="1" id="KW-0175">Coiled coil</keyword>
<dbReference type="EMBL" id="PSQJ01000002">
    <property type="protein sequence ID" value="PTL86824.1"/>
    <property type="molecule type" value="Genomic_DNA"/>
</dbReference>
<dbReference type="Proteomes" id="UP000240811">
    <property type="component" value="Unassembled WGS sequence"/>
</dbReference>
<name>A0A2T4VYG7_9HYPH</name>
<protein>
    <submittedName>
        <fullName evidence="2">Uncharacterized protein</fullName>
    </submittedName>
</protein>
<feature type="coiled-coil region" evidence="1">
    <location>
        <begin position="399"/>
        <end position="451"/>
    </location>
</feature>
<sequence>MISSINIFASMGNSSLGWFPSEAQMSSLFGAIYDERISSFGRSTYAPLSPKVGKKREFERQIHFKDGSAHMEFMDKFGVSTNINDILTSDLRSLTKDIVIAREMGANADSFVKSTIEKLSAEDALASAGLGREAVDVFGRNKIDVLRKNMLTEWELMSRGAKIDSIPMSNFFSGGRAINSANLLGKHPIDAFLEDGVLSTQMLNRMGVTRKDIKQITKLPWKERKALLSDVAVLSEGMIAQGRHMSEDSNLFAVGQQLQTLVHKLSLAEHIDHRNIANNVLVIHNQVGRMTEQYSSLTDLMNDPKLESSVKKFFKQLDDTSFQLIKRAEMIDGHDGSLSMRTSNGVRDLSNDSIKDIVAPIVEEKTAWHKAELQKIQSKRQSKIDPALKSIEDKYNPKIKEATKELARREKTLADVEVKRTKEVVALEKKIKSFKNKISGKEERLAALIQQQKTIPQDLQQNLEKAKANGDVKTAKLIEQQINSRSKLLEAKHINPLKTEIAKQKKEQTHLLNKTDKLLKKETTKGMVNLERRFGTLVGRIVSDEDRLDVWIKKQRAVPQNLQKNLERAISSGDKKAIKSAEKDIKARAALFEAKHIAPRKAKLAELRKEQSSLAEKRKYLETSEGREQYLKKANKAIADQRTKVEELTTKFESEYTTAQNSLQNYSKSELENVQSQLNQLLERETNILKDKVANKINALVLDNLQTSVRGAMGSSLYDRQRLGLLTYKRGTIAGEALRMFLQFTTTPTGMFLNTLDLRNSAKMPKGASMALDNVGLHYVATMVSAGIGIAIIKSLLKGEDPSLSGVINEGVLNNGALIPYVNRLLELINKGDRASALGLLGATPSMVGNLTSATVGLISNTDSSKVNATKAVRKSLPFMNIWYIKNSFDHLILNNILEGLNSGYLAKQQRKKEKHGVGLFQDLDEILPHRSPELTL</sequence>
<comment type="caution">
    <text evidence="2">The sequence shown here is derived from an EMBL/GenBank/DDBJ whole genome shotgun (WGS) entry which is preliminary data.</text>
</comment>
<proteinExistence type="predicted"/>
<accession>A0A2T4VYG7</accession>
<evidence type="ECO:0000313" key="3">
    <source>
        <dbReference type="Proteomes" id="UP000240811"/>
    </source>
</evidence>
<evidence type="ECO:0000313" key="2">
    <source>
        <dbReference type="EMBL" id="PTL86824.1"/>
    </source>
</evidence>
<reference evidence="3" key="1">
    <citation type="submission" date="2018-02" db="EMBL/GenBank/DDBJ databases">
        <title>Genome sequence of Candidatus Liberibacter europaeus.</title>
        <authorList>
            <person name="Frampton R.A."/>
            <person name="Thompson S.M."/>
            <person name="David C."/>
            <person name="Addison S.M."/>
            <person name="Smith G.R."/>
        </authorList>
    </citation>
    <scope>NUCLEOTIDE SEQUENCE [LARGE SCALE GENOMIC DNA]</scope>
</reference>
<evidence type="ECO:0000256" key="1">
    <source>
        <dbReference type="SAM" id="Coils"/>
    </source>
</evidence>
<organism evidence="2 3">
    <name type="scientific">Candidatus Liberibacter europaeus</name>
    <dbReference type="NCBI Taxonomy" id="744859"/>
    <lineage>
        <taxon>Bacteria</taxon>
        <taxon>Pseudomonadati</taxon>
        <taxon>Pseudomonadota</taxon>
        <taxon>Alphaproteobacteria</taxon>
        <taxon>Hyphomicrobiales</taxon>
        <taxon>Rhizobiaceae</taxon>
        <taxon>Liberibacter</taxon>
    </lineage>
</organism>
<dbReference type="AlphaFoldDB" id="A0A2T4VYG7"/>